<evidence type="ECO:0000313" key="3">
    <source>
        <dbReference type="EMBL" id="KAF9752458.1"/>
    </source>
</evidence>
<accession>A0A8H7NB94</accession>
<evidence type="ECO:0000256" key="2">
    <source>
        <dbReference type="SAM" id="Phobius"/>
    </source>
</evidence>
<keyword evidence="2" id="KW-1133">Transmembrane helix</keyword>
<evidence type="ECO:0000313" key="4">
    <source>
        <dbReference type="Proteomes" id="UP000616885"/>
    </source>
</evidence>
<feature type="region of interest" description="Disordered" evidence="1">
    <location>
        <begin position="104"/>
        <end position="141"/>
    </location>
</feature>
<sequence length="248" mass="26037">MVLETAPAVCYSKCNNAYILAASIGKTDELCDPNGGFIEGYNACVRCIADNIGESQTTPQDIVMPEFGQFLNYCSGTNPTTATTSSPAHVITIYITTILNPSGTASPTPTSINEQPSSTNGLDSSPSASLEASDGGQGSKTHLAGPIAGSLAGLAVVIIAGLFFWRRRRTRKKNNLGDADADPEPFEKAQLHSDCITKALSETTGGEIHEMEGSWALHAPTAEKPANETPAQELPGEEIRNRNSPGGI</sequence>
<keyword evidence="2" id="KW-0812">Transmembrane</keyword>
<evidence type="ECO:0000256" key="1">
    <source>
        <dbReference type="SAM" id="MobiDB-lite"/>
    </source>
</evidence>
<reference evidence="3" key="1">
    <citation type="submission" date="2020-10" db="EMBL/GenBank/DDBJ databases">
        <title>High-Quality Genome Resource of Clonostachys rosea strain S41 by Oxford Nanopore Long-Read Sequencing.</title>
        <authorList>
            <person name="Wang H."/>
        </authorList>
    </citation>
    <scope>NUCLEOTIDE SEQUENCE</scope>
    <source>
        <strain evidence="3">S41</strain>
    </source>
</reference>
<name>A0A8H7NB94_BIOOC</name>
<dbReference type="PANTHER" id="PTHR38122">
    <property type="entry name" value="GLYCOPROTEIN X"/>
    <property type="match status" value="1"/>
</dbReference>
<feature type="region of interest" description="Disordered" evidence="1">
    <location>
        <begin position="207"/>
        <end position="248"/>
    </location>
</feature>
<comment type="caution">
    <text evidence="3">The sequence shown here is derived from an EMBL/GenBank/DDBJ whole genome shotgun (WGS) entry which is preliminary data.</text>
</comment>
<organism evidence="3 4">
    <name type="scientific">Bionectria ochroleuca</name>
    <name type="common">Gliocladium roseum</name>
    <dbReference type="NCBI Taxonomy" id="29856"/>
    <lineage>
        <taxon>Eukaryota</taxon>
        <taxon>Fungi</taxon>
        <taxon>Dikarya</taxon>
        <taxon>Ascomycota</taxon>
        <taxon>Pezizomycotina</taxon>
        <taxon>Sordariomycetes</taxon>
        <taxon>Hypocreomycetidae</taxon>
        <taxon>Hypocreales</taxon>
        <taxon>Bionectriaceae</taxon>
        <taxon>Clonostachys</taxon>
    </lineage>
</organism>
<dbReference type="EMBL" id="JADCTT010000005">
    <property type="protein sequence ID" value="KAF9752458.1"/>
    <property type="molecule type" value="Genomic_DNA"/>
</dbReference>
<dbReference type="Proteomes" id="UP000616885">
    <property type="component" value="Unassembled WGS sequence"/>
</dbReference>
<protein>
    <recommendedName>
        <fullName evidence="5">WSC domain-containing protein</fullName>
    </recommendedName>
</protein>
<feature type="transmembrane region" description="Helical" evidence="2">
    <location>
        <begin position="143"/>
        <end position="165"/>
    </location>
</feature>
<evidence type="ECO:0008006" key="5">
    <source>
        <dbReference type="Google" id="ProtNLM"/>
    </source>
</evidence>
<keyword evidence="2" id="KW-0472">Membrane</keyword>
<gene>
    <name evidence="3" type="ORF">IM811_014252</name>
</gene>
<dbReference type="PANTHER" id="PTHR38122:SF1">
    <property type="entry name" value="GLYCOPROTEIN X"/>
    <property type="match status" value="1"/>
</dbReference>
<proteinExistence type="predicted"/>
<feature type="compositionally biased region" description="Polar residues" evidence="1">
    <location>
        <begin position="104"/>
        <end position="130"/>
    </location>
</feature>
<dbReference type="AlphaFoldDB" id="A0A8H7NB94"/>